<dbReference type="InterPro" id="IPR001296">
    <property type="entry name" value="Glyco_trans_1"/>
</dbReference>
<dbReference type="Gene3D" id="3.40.50.2000">
    <property type="entry name" value="Glycogen Phosphorylase B"/>
    <property type="match status" value="2"/>
</dbReference>
<dbReference type="EMBL" id="SIXI01000004">
    <property type="protein sequence ID" value="TBO30186.1"/>
    <property type="molecule type" value="Genomic_DNA"/>
</dbReference>
<dbReference type="InterPro" id="IPR028098">
    <property type="entry name" value="Glyco_trans_4-like_N"/>
</dbReference>
<evidence type="ECO:0000313" key="3">
    <source>
        <dbReference type="EMBL" id="TBO30186.1"/>
    </source>
</evidence>
<name>A0A4Q9GXR0_9BURK</name>
<dbReference type="OrthoDB" id="484631at2"/>
<evidence type="ECO:0000259" key="2">
    <source>
        <dbReference type="Pfam" id="PF13579"/>
    </source>
</evidence>
<reference evidence="3 4" key="1">
    <citation type="submission" date="2019-02" db="EMBL/GenBank/DDBJ databases">
        <title>Aquabacterium sp. strain KMB7.</title>
        <authorList>
            <person name="Chen W.-M."/>
        </authorList>
    </citation>
    <scope>NUCLEOTIDE SEQUENCE [LARGE SCALE GENOMIC DNA]</scope>
    <source>
        <strain evidence="3 4">KMB7</strain>
    </source>
</reference>
<dbReference type="CDD" id="cd03801">
    <property type="entry name" value="GT4_PimA-like"/>
    <property type="match status" value="1"/>
</dbReference>
<dbReference type="Pfam" id="PF00534">
    <property type="entry name" value="Glycos_transf_1"/>
    <property type="match status" value="1"/>
</dbReference>
<dbReference type="AlphaFoldDB" id="A0A4Q9GXR0"/>
<sequence>MPTLRILVIHCAYQLRGGEDSVVESEVALLQQHGHDVKLWLKHNSDIDHMPRWQVALDTIWSRRSVQELKARVADWRPDVIHVHNTSLVMSPSVLWAAHELCIPVVQTLHNFRLSCLSATFLRDGRVCEDCLGHTPWEGIRHGCYRGSRVQSAVLASSIMVHRWRQTHPRTVQRFIALTAFARDKLVQAGLPGDRIRIKPNFVPKAPDTAASPRRGALYVGRLSVEKGINVLLEAVQKHQLPVEDLLVLGTGPFEAATRQALGVRYRGHQPLEEVLTCMHRASFLLLPSVCYEGFPRTVVEAFSRGLPVIASRLGSMAELIEHQRTGLLFTPGDSADLARTVKWALDNPDNMAAMGENARQVHQTHFTEDRNHDLLVSIYQEAIAEAKPHAPRNAGPQ</sequence>
<dbReference type="Pfam" id="PF13579">
    <property type="entry name" value="Glyco_trans_4_4"/>
    <property type="match status" value="1"/>
</dbReference>
<protein>
    <submittedName>
        <fullName evidence="3">Glycosyltransferase family 1 protein</fullName>
    </submittedName>
</protein>
<feature type="domain" description="Glycosyl transferase family 1" evidence="1">
    <location>
        <begin position="217"/>
        <end position="361"/>
    </location>
</feature>
<proteinExistence type="predicted"/>
<dbReference type="InterPro" id="IPR050194">
    <property type="entry name" value="Glycosyltransferase_grp1"/>
</dbReference>
<dbReference type="PANTHER" id="PTHR45947:SF13">
    <property type="entry name" value="TRANSFERASE"/>
    <property type="match status" value="1"/>
</dbReference>
<keyword evidence="4" id="KW-1185">Reference proteome</keyword>
<dbReference type="PANTHER" id="PTHR45947">
    <property type="entry name" value="SULFOQUINOVOSYL TRANSFERASE SQD2"/>
    <property type="match status" value="1"/>
</dbReference>
<dbReference type="GO" id="GO:0016757">
    <property type="term" value="F:glycosyltransferase activity"/>
    <property type="evidence" value="ECO:0007669"/>
    <property type="project" value="InterPro"/>
</dbReference>
<evidence type="ECO:0000259" key="1">
    <source>
        <dbReference type="Pfam" id="PF00534"/>
    </source>
</evidence>
<keyword evidence="3" id="KW-0808">Transferase</keyword>
<evidence type="ECO:0000313" key="4">
    <source>
        <dbReference type="Proteomes" id="UP000292120"/>
    </source>
</evidence>
<dbReference type="Proteomes" id="UP000292120">
    <property type="component" value="Unassembled WGS sequence"/>
</dbReference>
<organism evidence="3 4">
    <name type="scientific">Aquabacterium lacunae</name>
    <dbReference type="NCBI Taxonomy" id="2528630"/>
    <lineage>
        <taxon>Bacteria</taxon>
        <taxon>Pseudomonadati</taxon>
        <taxon>Pseudomonadota</taxon>
        <taxon>Betaproteobacteria</taxon>
        <taxon>Burkholderiales</taxon>
        <taxon>Aquabacterium</taxon>
    </lineage>
</organism>
<feature type="domain" description="Glycosyltransferase subfamily 4-like N-terminal" evidence="2">
    <location>
        <begin position="17"/>
        <end position="201"/>
    </location>
</feature>
<dbReference type="SUPFAM" id="SSF53756">
    <property type="entry name" value="UDP-Glycosyltransferase/glycogen phosphorylase"/>
    <property type="match status" value="1"/>
</dbReference>
<comment type="caution">
    <text evidence="3">The sequence shown here is derived from an EMBL/GenBank/DDBJ whole genome shotgun (WGS) entry which is preliminary data.</text>
</comment>
<accession>A0A4Q9GXR0</accession>
<gene>
    <name evidence="3" type="ORF">EYS42_10835</name>
</gene>